<reference evidence="4 5" key="1">
    <citation type="submission" date="2018-10" db="EMBL/GenBank/DDBJ databases">
        <title>Genomic Encyclopedia of Type Strains, Phase IV (KMG-IV): sequencing the most valuable type-strain genomes for metagenomic binning, comparative biology and taxonomic classification.</title>
        <authorList>
            <person name="Goeker M."/>
        </authorList>
    </citation>
    <scope>NUCLEOTIDE SEQUENCE [LARGE SCALE GENOMIC DNA]</scope>
    <source>
        <strain evidence="4 5">DSM 22653</strain>
    </source>
</reference>
<evidence type="ECO:0000256" key="3">
    <source>
        <dbReference type="ARBA" id="ARBA00024247"/>
    </source>
</evidence>
<dbReference type="InterPro" id="IPR016155">
    <property type="entry name" value="Mopterin_synth/thiamin_S_b"/>
</dbReference>
<protein>
    <recommendedName>
        <fullName evidence="3">Molybdopterin synthase sulfur carrier subunit</fullName>
    </recommendedName>
</protein>
<dbReference type="RefSeq" id="WP_121443506.1">
    <property type="nucleotide sequence ID" value="NZ_RBIJ01000001.1"/>
</dbReference>
<dbReference type="Proteomes" id="UP000267019">
    <property type="component" value="Unassembled WGS sequence"/>
</dbReference>
<keyword evidence="5" id="KW-1185">Reference proteome</keyword>
<dbReference type="InterPro" id="IPR012675">
    <property type="entry name" value="Beta-grasp_dom_sf"/>
</dbReference>
<comment type="caution">
    <text evidence="4">The sequence shown here is derived from an EMBL/GenBank/DDBJ whole genome shotgun (WGS) entry which is preliminary data.</text>
</comment>
<name>A0A660L6X1_9BACL</name>
<dbReference type="PANTHER" id="PTHR33359">
    <property type="entry name" value="MOLYBDOPTERIN SYNTHASE SULFUR CARRIER SUBUNIT"/>
    <property type="match status" value="1"/>
</dbReference>
<dbReference type="OrthoDB" id="9801945at2"/>
<sequence length="84" mass="8951">MSASSVRVRLFSAVAERVGAREVEVPYREGITVGEIRSALAERYPEARDLWEVSAFAVDEAYASDEDPVSPGSLVAVIPPVSGG</sequence>
<gene>
    <name evidence="4" type="ORF">C7438_0221</name>
</gene>
<dbReference type="GO" id="GO:1990133">
    <property type="term" value="C:molybdopterin adenylyltransferase complex"/>
    <property type="evidence" value="ECO:0007669"/>
    <property type="project" value="TreeGrafter"/>
</dbReference>
<dbReference type="InterPro" id="IPR003749">
    <property type="entry name" value="ThiS/MoaD-like"/>
</dbReference>
<dbReference type="PANTHER" id="PTHR33359:SF1">
    <property type="entry name" value="MOLYBDOPTERIN SYNTHASE SULFUR CARRIER SUBUNIT"/>
    <property type="match status" value="1"/>
</dbReference>
<evidence type="ECO:0000256" key="1">
    <source>
        <dbReference type="ARBA" id="ARBA00022741"/>
    </source>
</evidence>
<keyword evidence="1" id="KW-0547">Nucleotide-binding</keyword>
<evidence type="ECO:0000313" key="5">
    <source>
        <dbReference type="Proteomes" id="UP000267019"/>
    </source>
</evidence>
<comment type="similarity">
    <text evidence="2">Belongs to the MoaD family.</text>
</comment>
<dbReference type="Pfam" id="PF02597">
    <property type="entry name" value="ThiS"/>
    <property type="match status" value="1"/>
</dbReference>
<dbReference type="GO" id="GO:0006777">
    <property type="term" value="P:Mo-molybdopterin cofactor biosynthetic process"/>
    <property type="evidence" value="ECO:0007669"/>
    <property type="project" value="InterPro"/>
</dbReference>
<accession>A0A660L6X1</accession>
<dbReference type="InterPro" id="IPR044672">
    <property type="entry name" value="MOCS2A"/>
</dbReference>
<dbReference type="AlphaFoldDB" id="A0A660L6X1"/>
<organism evidence="4 5">
    <name type="scientific">Brockia lithotrophica</name>
    <dbReference type="NCBI Taxonomy" id="933949"/>
    <lineage>
        <taxon>Bacteria</taxon>
        <taxon>Bacillati</taxon>
        <taxon>Bacillota</taxon>
        <taxon>Bacilli</taxon>
        <taxon>Bacillales</taxon>
        <taxon>Bacillales Family X. Incertae Sedis</taxon>
        <taxon>Brockia</taxon>
    </lineage>
</organism>
<evidence type="ECO:0000313" key="4">
    <source>
        <dbReference type="EMBL" id="RKQ88582.1"/>
    </source>
</evidence>
<dbReference type="CDD" id="cd00754">
    <property type="entry name" value="Ubl_MoaD"/>
    <property type="match status" value="1"/>
</dbReference>
<dbReference type="SUPFAM" id="SSF54285">
    <property type="entry name" value="MoaD/ThiS"/>
    <property type="match status" value="1"/>
</dbReference>
<dbReference type="UniPathway" id="UPA00344"/>
<dbReference type="GO" id="GO:0000166">
    <property type="term" value="F:nucleotide binding"/>
    <property type="evidence" value="ECO:0007669"/>
    <property type="project" value="UniProtKB-KW"/>
</dbReference>
<dbReference type="Gene3D" id="3.10.20.30">
    <property type="match status" value="1"/>
</dbReference>
<proteinExistence type="inferred from homology"/>
<dbReference type="EMBL" id="RBIJ01000001">
    <property type="protein sequence ID" value="RKQ88582.1"/>
    <property type="molecule type" value="Genomic_DNA"/>
</dbReference>
<evidence type="ECO:0000256" key="2">
    <source>
        <dbReference type="ARBA" id="ARBA00024200"/>
    </source>
</evidence>